<dbReference type="RefSeq" id="WP_048188653.1">
    <property type="nucleotide sequence ID" value="NZ_CP011097.1"/>
</dbReference>
<evidence type="ECO:0000313" key="1">
    <source>
        <dbReference type="EMBL" id="AJZ75797.1"/>
    </source>
</evidence>
<organism evidence="1 2">
    <name type="scientific">Candidatus Nitrosotenuis cloacae</name>
    <dbReference type="NCBI Taxonomy" id="1603555"/>
    <lineage>
        <taxon>Archaea</taxon>
        <taxon>Nitrososphaerota</taxon>
        <taxon>Candidatus Nitrosotenuis</taxon>
    </lineage>
</organism>
<reference evidence="1 2" key="1">
    <citation type="journal article" date="2016" name="Sci. Rep.">
        <title>A novel ammonia-oxidizing archaeon from wastewater treatment plant: Its enrichment, physiological and genomic characteristics.</title>
        <authorList>
            <person name="Li Y."/>
            <person name="Ding K."/>
            <person name="Wen X."/>
            <person name="Zhang B."/>
            <person name="Shen B."/>
            <person name="Yang Y."/>
        </authorList>
    </citation>
    <scope>NUCLEOTIDE SEQUENCE [LARGE SCALE GENOMIC DNA]</scope>
    <source>
        <strain evidence="1 2">SAT1</strain>
    </source>
</reference>
<dbReference type="KEGG" id="tah:SU86_004805"/>
<dbReference type="GeneID" id="24875717"/>
<dbReference type="Proteomes" id="UP000266745">
    <property type="component" value="Chromosome"/>
</dbReference>
<protein>
    <submittedName>
        <fullName evidence="1">Uncharacterized protein</fullName>
    </submittedName>
</protein>
<name>A0A3G1B1Q6_9ARCH</name>
<dbReference type="EMBL" id="CP011097">
    <property type="protein sequence ID" value="AJZ75797.1"/>
    <property type="molecule type" value="Genomic_DNA"/>
</dbReference>
<sequence length="129" mass="15426">MESNKPKGNDFLDAYSKATEAWTKSFQTMQEQAASAFKLYIQGFEQAMKSSNFDEMKKYNEIWQNLSKNFEQNPYQWSQKAWEDMWKESGFASFKAFFDHWQNIWQNFAKDAETKSKEALDKMQRQNKP</sequence>
<gene>
    <name evidence="1" type="ORF">SU86_004805</name>
</gene>
<dbReference type="STRING" id="1603555.SU86_004805"/>
<proteinExistence type="predicted"/>
<dbReference type="AlphaFoldDB" id="A0A3G1B1Q6"/>
<keyword evidence="2" id="KW-1185">Reference proteome</keyword>
<accession>A0A3G1B1Q6</accession>
<evidence type="ECO:0000313" key="2">
    <source>
        <dbReference type="Proteomes" id="UP000266745"/>
    </source>
</evidence>
<dbReference type="OrthoDB" id="374068at2157"/>